<evidence type="ECO:0000313" key="2">
    <source>
        <dbReference type="EMBL" id="TYG77435.1"/>
    </source>
</evidence>
<protein>
    <submittedName>
        <fullName evidence="1">Uncharacterized protein</fullName>
    </submittedName>
</protein>
<accession>A0A5D2C8N5</accession>
<dbReference type="Proteomes" id="UP000323506">
    <property type="component" value="Chromosome D06"/>
</dbReference>
<sequence length="40" mass="4332">MAMKQRSFNDATPNVEQRDSCCDMRTCAALGKLPGVSADL</sequence>
<dbReference type="EMBL" id="CM017706">
    <property type="protein sequence ID" value="TYG65038.1"/>
    <property type="molecule type" value="Genomic_DNA"/>
</dbReference>
<organism evidence="1 3">
    <name type="scientific">Gossypium darwinii</name>
    <name type="common">Darwin's cotton</name>
    <name type="synonym">Gossypium barbadense var. darwinii</name>
    <dbReference type="NCBI Taxonomy" id="34276"/>
    <lineage>
        <taxon>Eukaryota</taxon>
        <taxon>Viridiplantae</taxon>
        <taxon>Streptophyta</taxon>
        <taxon>Embryophyta</taxon>
        <taxon>Tracheophyta</taxon>
        <taxon>Spermatophyta</taxon>
        <taxon>Magnoliopsida</taxon>
        <taxon>eudicotyledons</taxon>
        <taxon>Gunneridae</taxon>
        <taxon>Pentapetalae</taxon>
        <taxon>rosids</taxon>
        <taxon>malvids</taxon>
        <taxon>Malvales</taxon>
        <taxon>Malvaceae</taxon>
        <taxon>Malvoideae</taxon>
        <taxon>Gossypium</taxon>
    </lineage>
</organism>
<evidence type="ECO:0000313" key="1">
    <source>
        <dbReference type="EMBL" id="TYG65038.1"/>
    </source>
</evidence>
<dbReference type="Proteomes" id="UP000323506">
    <property type="component" value="Chromosome D03"/>
</dbReference>
<name>A0A5D2C8N5_GOSDA</name>
<proteinExistence type="predicted"/>
<dbReference type="AlphaFoldDB" id="A0A5D2C8N5"/>
<gene>
    <name evidence="2" type="ORF">ES288_D03G194700v1</name>
    <name evidence="1" type="ORF">ES288_D06G152900v1</name>
</gene>
<keyword evidence="3" id="KW-1185">Reference proteome</keyword>
<evidence type="ECO:0000313" key="3">
    <source>
        <dbReference type="Proteomes" id="UP000323506"/>
    </source>
</evidence>
<reference evidence="1 3" key="1">
    <citation type="submission" date="2019-06" db="EMBL/GenBank/DDBJ databases">
        <title>WGS assembly of Gossypium darwinii.</title>
        <authorList>
            <person name="Chen Z.J."/>
            <person name="Sreedasyam A."/>
            <person name="Ando A."/>
            <person name="Song Q."/>
            <person name="De L."/>
            <person name="Hulse-Kemp A."/>
            <person name="Ding M."/>
            <person name="Ye W."/>
            <person name="Kirkbride R."/>
            <person name="Jenkins J."/>
            <person name="Plott C."/>
            <person name="Lovell J."/>
            <person name="Lin Y.-M."/>
            <person name="Vaughn R."/>
            <person name="Liu B."/>
            <person name="Li W."/>
            <person name="Simpson S."/>
            <person name="Scheffler B."/>
            <person name="Saski C."/>
            <person name="Grover C."/>
            <person name="Hu G."/>
            <person name="Conover J."/>
            <person name="Carlson J."/>
            <person name="Shu S."/>
            <person name="Boston L."/>
            <person name="Williams M."/>
            <person name="Peterson D."/>
            <person name="Mcgee K."/>
            <person name="Jones D."/>
            <person name="Wendel J."/>
            <person name="Stelly D."/>
            <person name="Grimwood J."/>
            <person name="Schmutz J."/>
        </authorList>
    </citation>
    <scope>NUCLEOTIDE SEQUENCE [LARGE SCALE GENOMIC DNA]</scope>
    <source>
        <strain evidence="1">1808015.09</strain>
    </source>
</reference>
<dbReference type="EMBL" id="CM017703">
    <property type="protein sequence ID" value="TYG77435.1"/>
    <property type="molecule type" value="Genomic_DNA"/>
</dbReference>